<dbReference type="EMBL" id="AMRJ01000023">
    <property type="protein sequence ID" value="EKF73557.1"/>
    <property type="molecule type" value="Genomic_DNA"/>
</dbReference>
<organism evidence="3 4">
    <name type="scientific">Alcanivorax hongdengensis A-11-3</name>
    <dbReference type="NCBI Taxonomy" id="1177179"/>
    <lineage>
        <taxon>Bacteria</taxon>
        <taxon>Pseudomonadati</taxon>
        <taxon>Pseudomonadota</taxon>
        <taxon>Gammaproteobacteria</taxon>
        <taxon>Oceanospirillales</taxon>
        <taxon>Alcanivoracaceae</taxon>
        <taxon>Alcanivorax</taxon>
    </lineage>
</organism>
<dbReference type="Pfam" id="PF04205">
    <property type="entry name" value="FMN_bind"/>
    <property type="match status" value="1"/>
</dbReference>
<keyword evidence="1" id="KW-0732">Signal</keyword>
<evidence type="ECO:0000259" key="2">
    <source>
        <dbReference type="SMART" id="SM00900"/>
    </source>
</evidence>
<dbReference type="eggNOG" id="COG4659">
    <property type="taxonomic scope" value="Bacteria"/>
</dbReference>
<name>L0WBT4_9GAMM</name>
<dbReference type="GO" id="GO:0016020">
    <property type="term" value="C:membrane"/>
    <property type="evidence" value="ECO:0007669"/>
    <property type="project" value="InterPro"/>
</dbReference>
<keyword evidence="4" id="KW-1185">Reference proteome</keyword>
<gene>
    <name evidence="3" type="ORF">A11A3_13048</name>
</gene>
<comment type="caution">
    <text evidence="3">The sequence shown here is derived from an EMBL/GenBank/DDBJ whole genome shotgun (WGS) entry which is preliminary data.</text>
</comment>
<dbReference type="AlphaFoldDB" id="L0WBT4"/>
<accession>L0WBT4</accession>
<reference evidence="3 4" key="1">
    <citation type="journal article" date="2012" name="J. Bacteriol.">
        <title>Genome Sequence of the Alkane-Degrading Bacterium Alcanivorax hongdengensis Type Strain A-11-3.</title>
        <authorList>
            <person name="Lai Q."/>
            <person name="Shao Z."/>
        </authorList>
    </citation>
    <scope>NUCLEOTIDE SEQUENCE [LARGE SCALE GENOMIC DNA]</scope>
    <source>
        <strain evidence="3 4">A-11-3</strain>
    </source>
</reference>
<sequence length="184" mass="20122">MTRVSVLLAVLLMLPAGLYAADEYDGGAARYLSTRAFLQQAFDGDSYEGNLLIPDAGLRQAMDTVLGHAYRARRIHYWRHGTRTAWVLDEIGRQDPITIGVVVGPSGIQAVDILVYREERGGEVHRPAFRQQFTGATLNNDNRLSVTVDGITGATLSVHAVERTASLALLLHRRVMQQAPGATP</sequence>
<feature type="chain" id="PRO_5003947846" evidence="1">
    <location>
        <begin position="21"/>
        <end position="184"/>
    </location>
</feature>
<evidence type="ECO:0000313" key="3">
    <source>
        <dbReference type="EMBL" id="EKF73557.1"/>
    </source>
</evidence>
<dbReference type="GO" id="GO:0010181">
    <property type="term" value="F:FMN binding"/>
    <property type="evidence" value="ECO:0007669"/>
    <property type="project" value="InterPro"/>
</dbReference>
<evidence type="ECO:0000256" key="1">
    <source>
        <dbReference type="SAM" id="SignalP"/>
    </source>
</evidence>
<dbReference type="RefSeq" id="WP_008929780.1">
    <property type="nucleotide sequence ID" value="NZ_AMRJ01000023.1"/>
</dbReference>
<protein>
    <submittedName>
        <fullName evidence="3">FMN-binding domain-containing protein</fullName>
    </submittedName>
</protein>
<dbReference type="InterPro" id="IPR007329">
    <property type="entry name" value="FMN-bd"/>
</dbReference>
<feature type="signal peptide" evidence="1">
    <location>
        <begin position="1"/>
        <end position="20"/>
    </location>
</feature>
<dbReference type="OrthoDB" id="9778782at2"/>
<proteinExistence type="predicted"/>
<dbReference type="PATRIC" id="fig|1177179.3.peg.2594"/>
<dbReference type="Proteomes" id="UP000010164">
    <property type="component" value="Unassembled WGS sequence"/>
</dbReference>
<evidence type="ECO:0000313" key="4">
    <source>
        <dbReference type="Proteomes" id="UP000010164"/>
    </source>
</evidence>
<dbReference type="STRING" id="1177179.A11A3_13048"/>
<feature type="domain" description="FMN-binding" evidence="2">
    <location>
        <begin position="92"/>
        <end position="172"/>
    </location>
</feature>
<dbReference type="SMART" id="SM00900">
    <property type="entry name" value="FMN_bind"/>
    <property type="match status" value="1"/>
</dbReference>